<feature type="compositionally biased region" description="Basic and acidic residues" evidence="1">
    <location>
        <begin position="1670"/>
        <end position="1680"/>
    </location>
</feature>
<evidence type="ECO:0000313" key="3">
    <source>
        <dbReference type="EMBL" id="VVD62090.1"/>
    </source>
</evidence>
<dbReference type="Pfam" id="PF13604">
    <property type="entry name" value="AAA_30"/>
    <property type="match status" value="1"/>
</dbReference>
<evidence type="ECO:0000256" key="1">
    <source>
        <dbReference type="SAM" id="MobiDB-lite"/>
    </source>
</evidence>
<feature type="domain" description="AAA+ ATPase" evidence="2">
    <location>
        <begin position="498"/>
        <end position="743"/>
    </location>
</feature>
<name>A0A5E4RFK3_9BURK</name>
<feature type="region of interest" description="Disordered" evidence="1">
    <location>
        <begin position="1637"/>
        <end position="1702"/>
    </location>
</feature>
<feature type="compositionally biased region" description="Low complexity" evidence="1">
    <location>
        <begin position="1681"/>
        <end position="1694"/>
    </location>
</feature>
<dbReference type="SUPFAM" id="SSF52540">
    <property type="entry name" value="P-loop containing nucleoside triphosphate hydrolases"/>
    <property type="match status" value="2"/>
</dbReference>
<protein>
    <submittedName>
        <fullName evidence="3">AAA family ATPase</fullName>
    </submittedName>
</protein>
<evidence type="ECO:0000313" key="4">
    <source>
        <dbReference type="Proteomes" id="UP000384354"/>
    </source>
</evidence>
<evidence type="ECO:0000259" key="2">
    <source>
        <dbReference type="SMART" id="SM00382"/>
    </source>
</evidence>
<dbReference type="EMBL" id="CABPSL010000001">
    <property type="protein sequence ID" value="VVD62090.1"/>
    <property type="molecule type" value="Genomic_DNA"/>
</dbReference>
<dbReference type="InterPro" id="IPR014862">
    <property type="entry name" value="TrwC"/>
</dbReference>
<sequence length="1702" mass="185301">MIGFTPLNKAGVGPKGQNVLKYLKNTEYYRNADGAMESPTRWAGDGPASLGLSGKVDFAALDKLAAGRAPDGTPLVANAGKDHVIGYEFTFSPHKGFSLTWAQAGDAERADLLAAHRAAVDKSLEYLKENLEVRVGAGGMERQKCTEIFAAGFTHFANRNLEMQVHEHMLVFNVVRGEDGKTRAMNTRDLQQHRFVMDQVYQGTLAHELQQRGFAIRQDIEVNQHTGRETGNVFYKIDGITREAEEAESSRRMELLKYAAEHDVSNQQAALATRKDKDEPTFAELDTMWRQSLAPLHEAGLLPTNEQLKQRPQHDWTIREDQALLMKLHKTDANVSRRDIVALIAAEAGPAFKGDLRKLDSMVDGFMQRNGFVQKPANTRGQVMYTSRWMIDQERSLRDIDLQLRANTAHNLAPEVVQKALADYEQRKTAEFQAAMSPEKLKAGLAAVATAEANLAKAATPGDVALAEKALGEARRAAGIARLTDEQRRNVEYATMHTGGVANLVGWAGTGKTFTAQAFVDAYRSQGYEVLGVAGGWKASKKLESEVQGMDARALASLLARLDNGSIKLHARSLIVLDEAGMVGTTDRQRLEQHVAAAGGKIIATGDGRQLKSPSAGDSYRISIDAVGSIEMTDVQRQKSADHRQTVAMLYAADNGLETFKRMKAHGHIVEVAVPDEAREQGADRRAIQQRIAQDWSASMTASNEPSASKRVKDHMVIATSNEDVRGLNEAIRTEARKQGLITGGDVTLRIVPKASETGVAVQKNFAVGERIQFLEKCDDEAKASKALKALRGNIIRARQGRTVTDRMTGETLTLADLQARLPEVERTARLAPLGVSNGTNAIVTRIDDLGNGHHKIHATILDDVEKDKNGRQQNGRSVSWSTADLNAFDHAWAITNHGGQGQGEKQVFVMTNTIDTNDSVLVQFTREKEMVRFYGTDADFKHFPEALEELSLKGNATDNLPEHLRDGHEQALHEKAAAKAAEERRALAGTAREQLAGMGLNAGTTAHDDRADVVAAMAVEHAERVSKSPDRPVVTAAVNPRDVPALNEAIRAELRANGVITGNDVTLTVARGGDFNPPSFRPEPDARVAKNEDGDRYFRGVLVATGTGLVNPADPTSRSPYATIRTRDGHKHQVFGVDVVPAIERGGVKPGDTVELRRTGEQPVEITDRKTGETKVVMRNGWEAVPHDFAAHEQAQRETYIAEVQRQRDAAEVPTTTADLNLAAGDVVTFGSRGAALYHGIADPSARLTITAIDGTDPANPKATARWNGQDFTLTNGDQVEHAHAVPVWKAARDAKTQDGPAAFVQVMASDAQRAEAKLGPSPTPGQAGVPGKEAPEVIDPQALRDLHAKADTLHVHGTAKSFRATARAHTDHLERRDQLTERADNAARSINRSTTMQITEKPDDAVKALAHAFVASETPEQDRRAVGSTPRDVANLTDAIRSAKREAGQLHGEDHAVRVRAGTASVEMPVAAGDRMVLRNDKTLSLALPVRLEEPMAATLHLNTVARGADGVLRATATIESPNERDRQNGQSVTLDEDNLKRFRHAYATTQKDAADRPRPHVFALVGERDAPARVENALKPAGQAEVFATPKAAQRLTEHVEAGARAKEQAVENKAATAERAAAGRDAIRGMIEKREGEERARQQAIDAQRKADEQAKQAEAAARAKQQREVQEKKALELAAQREAQQQQQQRRGRGISM</sequence>
<gene>
    <name evidence="3" type="ORF">PCE31106_00149</name>
</gene>
<dbReference type="Gene3D" id="3.40.50.300">
    <property type="entry name" value="P-loop containing nucleotide triphosphate hydrolases"/>
    <property type="match status" value="1"/>
</dbReference>
<dbReference type="OrthoDB" id="1634048at2"/>
<dbReference type="InterPro" id="IPR027417">
    <property type="entry name" value="P-loop_NTPase"/>
</dbReference>
<reference evidence="3 4" key="1">
    <citation type="submission" date="2019-08" db="EMBL/GenBank/DDBJ databases">
        <authorList>
            <person name="Peeters C."/>
        </authorList>
    </citation>
    <scope>NUCLEOTIDE SEQUENCE [LARGE SCALE GENOMIC DNA]</scope>
    <source>
        <strain evidence="3 4">LMG 31106</strain>
    </source>
</reference>
<feature type="region of interest" description="Disordered" evidence="1">
    <location>
        <begin position="1315"/>
        <end position="1334"/>
    </location>
</feature>
<dbReference type="Pfam" id="PF08751">
    <property type="entry name" value="TrwC"/>
    <property type="match status" value="1"/>
</dbReference>
<dbReference type="NCBIfam" id="NF041492">
    <property type="entry name" value="MobF"/>
    <property type="match status" value="1"/>
</dbReference>
<proteinExistence type="predicted"/>
<dbReference type="SUPFAM" id="SSF55464">
    <property type="entry name" value="Origin of replication-binding domain, RBD-like"/>
    <property type="match status" value="1"/>
</dbReference>
<organism evidence="3 4">
    <name type="scientific">Pandoraea cepalis</name>
    <dbReference type="NCBI Taxonomy" id="2508294"/>
    <lineage>
        <taxon>Bacteria</taxon>
        <taxon>Pseudomonadati</taxon>
        <taxon>Pseudomonadota</taxon>
        <taxon>Betaproteobacteria</taxon>
        <taxon>Burkholderiales</taxon>
        <taxon>Burkholderiaceae</taxon>
        <taxon>Pandoraea</taxon>
    </lineage>
</organism>
<dbReference type="SMART" id="SM00382">
    <property type="entry name" value="AAA"/>
    <property type="match status" value="1"/>
</dbReference>
<dbReference type="Proteomes" id="UP000384354">
    <property type="component" value="Unassembled WGS sequence"/>
</dbReference>
<feature type="compositionally biased region" description="Basic and acidic residues" evidence="1">
    <location>
        <begin position="1637"/>
        <end position="1660"/>
    </location>
</feature>
<accession>A0A5E4RFK3</accession>
<dbReference type="InterPro" id="IPR003593">
    <property type="entry name" value="AAA+_ATPase"/>
</dbReference>
<dbReference type="RefSeq" id="WP_150562061.1">
    <property type="nucleotide sequence ID" value="NZ_CABPSL010000001.1"/>
</dbReference>